<evidence type="ECO:0000313" key="2">
    <source>
        <dbReference type="EMBL" id="CEK62546.1"/>
    </source>
</evidence>
<organism evidence="2">
    <name type="scientific">Arion vulgaris</name>
    <dbReference type="NCBI Taxonomy" id="1028688"/>
    <lineage>
        <taxon>Eukaryota</taxon>
        <taxon>Metazoa</taxon>
        <taxon>Spiralia</taxon>
        <taxon>Lophotrochozoa</taxon>
        <taxon>Mollusca</taxon>
        <taxon>Gastropoda</taxon>
        <taxon>Heterobranchia</taxon>
        <taxon>Euthyneura</taxon>
        <taxon>Panpulmonata</taxon>
        <taxon>Eupulmonata</taxon>
        <taxon>Stylommatophora</taxon>
        <taxon>Helicina</taxon>
        <taxon>Arionoidea</taxon>
        <taxon>Arionidae</taxon>
        <taxon>Arion</taxon>
    </lineage>
</organism>
<feature type="non-terminal residue" evidence="2">
    <location>
        <position position="112"/>
    </location>
</feature>
<dbReference type="EMBL" id="HACG01015681">
    <property type="protein sequence ID" value="CEK62546.1"/>
    <property type="molecule type" value="Transcribed_RNA"/>
</dbReference>
<accession>A0A0B6Z3S8</accession>
<feature type="compositionally biased region" description="Polar residues" evidence="1">
    <location>
        <begin position="43"/>
        <end position="54"/>
    </location>
</feature>
<feature type="non-terminal residue" evidence="2">
    <location>
        <position position="1"/>
    </location>
</feature>
<reference evidence="2" key="1">
    <citation type="submission" date="2014-12" db="EMBL/GenBank/DDBJ databases">
        <title>Insight into the proteome of Arion vulgaris.</title>
        <authorList>
            <person name="Aradska J."/>
            <person name="Bulat T."/>
            <person name="Smidak R."/>
            <person name="Sarate P."/>
            <person name="Gangsoo J."/>
            <person name="Sialana F."/>
            <person name="Bilban M."/>
            <person name="Lubec G."/>
        </authorList>
    </citation>
    <scope>NUCLEOTIDE SEQUENCE</scope>
    <source>
        <tissue evidence="2">Skin</tissue>
    </source>
</reference>
<protein>
    <submittedName>
        <fullName evidence="2">Uncharacterized protein</fullName>
    </submittedName>
</protein>
<evidence type="ECO:0000256" key="1">
    <source>
        <dbReference type="SAM" id="MobiDB-lite"/>
    </source>
</evidence>
<feature type="compositionally biased region" description="Low complexity" evidence="1">
    <location>
        <begin position="67"/>
        <end position="80"/>
    </location>
</feature>
<name>A0A0B6Z3S8_9EUPU</name>
<dbReference type="AlphaFoldDB" id="A0A0B6Z3S8"/>
<feature type="region of interest" description="Disordered" evidence="1">
    <location>
        <begin position="1"/>
        <end position="112"/>
    </location>
</feature>
<sequence>ELKQHPHQYHSGQRKDKQQTDWDGVLQDLFGMDAPQTEESIHDSTSSGVASDVTSVYLPTPTMTTFKGGDSAGSASSAKSTVSRDSGTKSASVSESPRPDRPFQKPYPRGVR</sequence>
<proteinExistence type="predicted"/>
<feature type="compositionally biased region" description="Polar residues" evidence="1">
    <location>
        <begin position="81"/>
        <end position="95"/>
    </location>
</feature>
<gene>
    <name evidence="2" type="primary">ORF45466</name>
</gene>